<protein>
    <submittedName>
        <fullName evidence="6">Glycosyltransferase</fullName>
    </submittedName>
</protein>
<comment type="similarity">
    <text evidence="1">Belongs to the glycosyltransferase 2 family.</text>
</comment>
<reference evidence="6 7" key="1">
    <citation type="submission" date="2019-10" db="EMBL/GenBank/DDBJ databases">
        <title>Epibacterium sp. nov., isolated from seawater.</title>
        <authorList>
            <person name="Zhang X."/>
            <person name="Li N."/>
        </authorList>
    </citation>
    <scope>NUCLEOTIDE SEQUENCE [LARGE SCALE GENOMIC DNA]</scope>
    <source>
        <strain evidence="6 7">SM1969</strain>
    </source>
</reference>
<evidence type="ECO:0000256" key="3">
    <source>
        <dbReference type="ARBA" id="ARBA00022679"/>
    </source>
</evidence>
<dbReference type="AlphaFoldDB" id="A0A844AW47"/>
<evidence type="ECO:0000256" key="2">
    <source>
        <dbReference type="ARBA" id="ARBA00022676"/>
    </source>
</evidence>
<keyword evidence="4" id="KW-0472">Membrane</keyword>
<dbReference type="Pfam" id="PF00535">
    <property type="entry name" value="Glycos_transf_2"/>
    <property type="match status" value="1"/>
</dbReference>
<feature type="transmembrane region" description="Helical" evidence="4">
    <location>
        <begin position="265"/>
        <end position="288"/>
    </location>
</feature>
<dbReference type="Proteomes" id="UP000436694">
    <property type="component" value="Unassembled WGS sequence"/>
</dbReference>
<accession>A0A844AW47</accession>
<dbReference type="GO" id="GO:0016757">
    <property type="term" value="F:glycosyltransferase activity"/>
    <property type="evidence" value="ECO:0007669"/>
    <property type="project" value="UniProtKB-KW"/>
</dbReference>
<evidence type="ECO:0000256" key="4">
    <source>
        <dbReference type="SAM" id="Phobius"/>
    </source>
</evidence>
<gene>
    <name evidence="6" type="ORF">GG681_15790</name>
</gene>
<keyword evidence="4" id="KW-1133">Transmembrane helix</keyword>
<dbReference type="InterPro" id="IPR001173">
    <property type="entry name" value="Glyco_trans_2-like"/>
</dbReference>
<feature type="domain" description="Glycosyltransferase 2-like" evidence="5">
    <location>
        <begin position="10"/>
        <end position="151"/>
    </location>
</feature>
<sequence>MSSSKRLVAVVVTYNRLDKLKTTLARLLDSPADELAMVVVANNASTDGTTDWLAGLDDPRLDILNSAKNTGGAGGFEMGMRRAMEQHSPDWLVVMDDDGRPEPGALAAFHALPEGKWDGVAAAVYFPSGEICEMNRPSRNPFWHGREFLRTLFGGGRSGFHVQPSDYQGAGMQIDVTSFVGFFISAQSVRKIGYPDPALFIYGDDGIYTLGLTKSGGKIGFEPGVRFEHDLTSFQAQTGVEKTTVQRGRLAPLWKVYYYHRNLLLLYRMAAGIFFWPALLVVLPKWLLKARHYGDERQIFLRLLCLALRDGLRVQSQRSHADVLKRAD</sequence>
<keyword evidence="7" id="KW-1185">Reference proteome</keyword>
<dbReference type="EMBL" id="WIXK01000011">
    <property type="protein sequence ID" value="MQY44107.1"/>
    <property type="molecule type" value="Genomic_DNA"/>
</dbReference>
<dbReference type="InterPro" id="IPR029044">
    <property type="entry name" value="Nucleotide-diphossugar_trans"/>
</dbReference>
<dbReference type="PANTHER" id="PTHR43179:SF12">
    <property type="entry name" value="GALACTOFURANOSYLTRANSFERASE GLFT2"/>
    <property type="match status" value="1"/>
</dbReference>
<dbReference type="SUPFAM" id="SSF53448">
    <property type="entry name" value="Nucleotide-diphospho-sugar transferases"/>
    <property type="match status" value="1"/>
</dbReference>
<proteinExistence type="inferred from homology"/>
<keyword evidence="3 6" id="KW-0808">Transferase</keyword>
<keyword evidence="2" id="KW-0328">Glycosyltransferase</keyword>
<evidence type="ECO:0000313" key="7">
    <source>
        <dbReference type="Proteomes" id="UP000436694"/>
    </source>
</evidence>
<evidence type="ECO:0000259" key="5">
    <source>
        <dbReference type="Pfam" id="PF00535"/>
    </source>
</evidence>
<comment type="caution">
    <text evidence="6">The sequence shown here is derived from an EMBL/GenBank/DDBJ whole genome shotgun (WGS) entry which is preliminary data.</text>
</comment>
<dbReference type="Gene3D" id="3.90.550.60">
    <property type="match status" value="1"/>
</dbReference>
<name>A0A844AW47_9RHOB</name>
<dbReference type="PANTHER" id="PTHR43179">
    <property type="entry name" value="RHAMNOSYLTRANSFERASE WBBL"/>
    <property type="match status" value="1"/>
</dbReference>
<keyword evidence="4" id="KW-0812">Transmembrane</keyword>
<evidence type="ECO:0000313" key="6">
    <source>
        <dbReference type="EMBL" id="MQY44107.1"/>
    </source>
</evidence>
<evidence type="ECO:0000256" key="1">
    <source>
        <dbReference type="ARBA" id="ARBA00006739"/>
    </source>
</evidence>
<organism evidence="6 7">
    <name type="scientific">Tritonibacter aquimaris</name>
    <dbReference type="NCBI Taxonomy" id="2663379"/>
    <lineage>
        <taxon>Bacteria</taxon>
        <taxon>Pseudomonadati</taxon>
        <taxon>Pseudomonadota</taxon>
        <taxon>Alphaproteobacteria</taxon>
        <taxon>Rhodobacterales</taxon>
        <taxon>Paracoccaceae</taxon>
        <taxon>Tritonibacter</taxon>
    </lineage>
</organism>
<dbReference type="RefSeq" id="WP_153549004.1">
    <property type="nucleotide sequence ID" value="NZ_WIXK01000011.1"/>
</dbReference>